<gene>
    <name evidence="2" type="ORF">NF556_16500</name>
</gene>
<dbReference type="Gene3D" id="3.40.50.300">
    <property type="entry name" value="P-loop containing nucleotide triphosphate hydrolases"/>
    <property type="match status" value="1"/>
</dbReference>
<organism evidence="2 3">
    <name type="scientific">Ornithinimicrobium faecis</name>
    <dbReference type="NCBI Taxonomy" id="2934158"/>
    <lineage>
        <taxon>Bacteria</taxon>
        <taxon>Bacillati</taxon>
        <taxon>Actinomycetota</taxon>
        <taxon>Actinomycetes</taxon>
        <taxon>Micrococcales</taxon>
        <taxon>Ornithinimicrobiaceae</taxon>
        <taxon>Ornithinimicrobium</taxon>
    </lineage>
</organism>
<name>A0ABY4YR34_9MICO</name>
<dbReference type="EMBL" id="CP099489">
    <property type="protein sequence ID" value="USQ79201.1"/>
    <property type="molecule type" value="Genomic_DNA"/>
</dbReference>
<dbReference type="Gene3D" id="3.40.50.620">
    <property type="entry name" value="HUPs"/>
    <property type="match status" value="1"/>
</dbReference>
<dbReference type="RefSeq" id="WP_252592116.1">
    <property type="nucleotide sequence ID" value="NZ_CP099489.1"/>
</dbReference>
<evidence type="ECO:0000313" key="2">
    <source>
        <dbReference type="EMBL" id="USQ79201.1"/>
    </source>
</evidence>
<evidence type="ECO:0000259" key="1">
    <source>
        <dbReference type="Pfam" id="PF13521"/>
    </source>
</evidence>
<proteinExistence type="predicted"/>
<dbReference type="InterPro" id="IPR004821">
    <property type="entry name" value="Cyt_trans-like"/>
</dbReference>
<dbReference type="SUPFAM" id="SSF52540">
    <property type="entry name" value="P-loop containing nucleoside triphosphate hydrolases"/>
    <property type="match status" value="1"/>
</dbReference>
<accession>A0ABY4YR34</accession>
<dbReference type="InterPro" id="IPR027417">
    <property type="entry name" value="P-loop_NTPase"/>
</dbReference>
<protein>
    <submittedName>
        <fullName evidence="2">AAA family ATPase</fullName>
    </submittedName>
</protein>
<dbReference type="InterPro" id="IPR014729">
    <property type="entry name" value="Rossmann-like_a/b/a_fold"/>
</dbReference>
<evidence type="ECO:0000313" key="3">
    <source>
        <dbReference type="Proteomes" id="UP001056455"/>
    </source>
</evidence>
<dbReference type="PANTHER" id="PTHR37512:SF1">
    <property type="entry name" value="NADR_TTD14 AAA DOMAIN-CONTAINING PROTEIN"/>
    <property type="match status" value="1"/>
</dbReference>
<dbReference type="NCBIfam" id="TIGR00125">
    <property type="entry name" value="cyt_tran_rel"/>
    <property type="match status" value="1"/>
</dbReference>
<dbReference type="InterPro" id="IPR038727">
    <property type="entry name" value="NadR/Ttd14_AAA_dom"/>
</dbReference>
<dbReference type="InterPro" id="IPR052735">
    <property type="entry name" value="NAD_biosynth-regulator"/>
</dbReference>
<dbReference type="Proteomes" id="UP001056455">
    <property type="component" value="Chromosome"/>
</dbReference>
<sequence length="321" mass="35426">MKSFGHGLVLGKFYPFHAGHQLLIRTASAQCERLTVQVLASSAETIPLDVRVSWIREEHPEVNVVGGMDEAEVDFDSPAAWDAHLALIEALLDAPVDAAFTSDAYGAELARRLDAEWVQVNPGRVALPVSGTAVRADVAGHWRALPPPVRAWLTRRIVVLGAESTGTTTLARDLAAQLGCPWVPEFGREWSAARPGRLSTPWHSSEFDLIAREQARREDLAARQTPVPWFVCDTDPLATTLWHERYVGGRSSSVEAFAASRPPDLYVLTSDDVPFVQDGMRDGEHLRGWMSQRFREVLDTQSVPWIEVSGSRRPVPEVPVA</sequence>
<dbReference type="PANTHER" id="PTHR37512">
    <property type="entry name" value="TRIFUNCTIONAL NAD BIOSYNTHESIS/REGULATOR PROTEIN NADR"/>
    <property type="match status" value="1"/>
</dbReference>
<reference evidence="2" key="1">
    <citation type="submission" date="2022-06" db="EMBL/GenBank/DDBJ databases">
        <title>Ornithinimicrobium HY1793.</title>
        <authorList>
            <person name="Huang Y."/>
        </authorList>
    </citation>
    <scope>NUCLEOTIDE SEQUENCE</scope>
    <source>
        <strain evidence="2">HY1793</strain>
    </source>
</reference>
<dbReference type="Pfam" id="PF13521">
    <property type="entry name" value="AAA_28"/>
    <property type="match status" value="1"/>
</dbReference>
<keyword evidence="3" id="KW-1185">Reference proteome</keyword>
<dbReference type="SUPFAM" id="SSF52374">
    <property type="entry name" value="Nucleotidylyl transferase"/>
    <property type="match status" value="1"/>
</dbReference>
<feature type="domain" description="NadR/Ttd14 AAA" evidence="1">
    <location>
        <begin position="156"/>
        <end position="311"/>
    </location>
</feature>